<dbReference type="InterPro" id="IPR003594">
    <property type="entry name" value="HATPase_dom"/>
</dbReference>
<comment type="caution">
    <text evidence="4">The sequence shown here is derived from an EMBL/GenBank/DDBJ whole genome shotgun (WGS) entry which is preliminary data.</text>
</comment>
<dbReference type="Proteomes" id="UP001550850">
    <property type="component" value="Unassembled WGS sequence"/>
</dbReference>
<dbReference type="GO" id="GO:0005524">
    <property type="term" value="F:ATP binding"/>
    <property type="evidence" value="ECO:0007669"/>
    <property type="project" value="UniProtKB-KW"/>
</dbReference>
<proteinExistence type="predicted"/>
<evidence type="ECO:0000256" key="1">
    <source>
        <dbReference type="ARBA" id="ARBA00022527"/>
    </source>
</evidence>
<keyword evidence="5" id="KW-1185">Reference proteome</keyword>
<keyword evidence="4" id="KW-0067">ATP-binding</keyword>
<feature type="region of interest" description="Disordered" evidence="2">
    <location>
        <begin position="1"/>
        <end position="22"/>
    </location>
</feature>
<protein>
    <submittedName>
        <fullName evidence="4">ATP-binding protein</fullName>
    </submittedName>
</protein>
<dbReference type="Gene3D" id="3.30.565.10">
    <property type="entry name" value="Histidine kinase-like ATPase, C-terminal domain"/>
    <property type="match status" value="1"/>
</dbReference>
<evidence type="ECO:0000259" key="3">
    <source>
        <dbReference type="Pfam" id="PF13581"/>
    </source>
</evidence>
<dbReference type="InterPro" id="IPR036890">
    <property type="entry name" value="HATPase_C_sf"/>
</dbReference>
<dbReference type="EMBL" id="JBEZUR010000082">
    <property type="protein sequence ID" value="MEU3558068.1"/>
    <property type="molecule type" value="Genomic_DNA"/>
</dbReference>
<sequence>MAVLVDADPTSAGGGAPARPAVQTGRALAGDGEDIAHARHLAAGFLTRVQAEHGLPVSQRAMDLTQLVVSELVTNAHKYAPGPVLLDLRLTGDMVEVAVWDSNPALPIARAADTGRVGQHGLEIVMAVAQGFQAQREPVGKRITARIALADDPGGAVSGRQPL</sequence>
<dbReference type="SUPFAM" id="SSF55874">
    <property type="entry name" value="ATPase domain of HSP90 chaperone/DNA topoisomerase II/histidine kinase"/>
    <property type="match status" value="1"/>
</dbReference>
<evidence type="ECO:0000256" key="2">
    <source>
        <dbReference type="SAM" id="MobiDB-lite"/>
    </source>
</evidence>
<keyword evidence="4" id="KW-0547">Nucleotide-binding</keyword>
<dbReference type="RefSeq" id="WP_108953370.1">
    <property type="nucleotide sequence ID" value="NZ_BEVZ01000002.1"/>
</dbReference>
<organism evidence="4 5">
    <name type="scientific">Streptomyces fragilis</name>
    <dbReference type="NCBI Taxonomy" id="67301"/>
    <lineage>
        <taxon>Bacteria</taxon>
        <taxon>Bacillati</taxon>
        <taxon>Actinomycetota</taxon>
        <taxon>Actinomycetes</taxon>
        <taxon>Kitasatosporales</taxon>
        <taxon>Streptomycetaceae</taxon>
        <taxon>Streptomyces</taxon>
    </lineage>
</organism>
<dbReference type="PANTHER" id="PTHR35526:SF3">
    <property type="entry name" value="ANTI-SIGMA-F FACTOR RSBW"/>
    <property type="match status" value="1"/>
</dbReference>
<accession>A0ABV2YQS3</accession>
<dbReference type="Pfam" id="PF13581">
    <property type="entry name" value="HATPase_c_2"/>
    <property type="match status" value="1"/>
</dbReference>
<dbReference type="InterPro" id="IPR050267">
    <property type="entry name" value="Anti-sigma-factor_SerPK"/>
</dbReference>
<evidence type="ECO:0000313" key="4">
    <source>
        <dbReference type="EMBL" id="MEU3558068.1"/>
    </source>
</evidence>
<name>A0ABV2YQS3_9ACTN</name>
<dbReference type="PANTHER" id="PTHR35526">
    <property type="entry name" value="ANTI-SIGMA-F FACTOR RSBW-RELATED"/>
    <property type="match status" value="1"/>
</dbReference>
<reference evidence="4 5" key="1">
    <citation type="submission" date="2024-06" db="EMBL/GenBank/DDBJ databases">
        <title>The Natural Products Discovery Center: Release of the First 8490 Sequenced Strains for Exploring Actinobacteria Biosynthetic Diversity.</title>
        <authorList>
            <person name="Kalkreuter E."/>
            <person name="Kautsar S.A."/>
            <person name="Yang D."/>
            <person name="Bader C.D."/>
            <person name="Teijaro C.N."/>
            <person name="Fluegel L."/>
            <person name="Davis C.M."/>
            <person name="Simpson J.R."/>
            <person name="Lauterbach L."/>
            <person name="Steele A.D."/>
            <person name="Gui C."/>
            <person name="Meng S."/>
            <person name="Li G."/>
            <person name="Viehrig K."/>
            <person name="Ye F."/>
            <person name="Su P."/>
            <person name="Kiefer A.F."/>
            <person name="Nichols A."/>
            <person name="Cepeda A.J."/>
            <person name="Yan W."/>
            <person name="Fan B."/>
            <person name="Jiang Y."/>
            <person name="Adhikari A."/>
            <person name="Zheng C.-J."/>
            <person name="Schuster L."/>
            <person name="Cowan T.M."/>
            <person name="Smanski M.J."/>
            <person name="Chevrette M.G."/>
            <person name="De Carvalho L.P.S."/>
            <person name="Shen B."/>
        </authorList>
    </citation>
    <scope>NUCLEOTIDE SEQUENCE [LARGE SCALE GENOMIC DNA]</scope>
    <source>
        <strain evidence="4 5">NPDC038104</strain>
    </source>
</reference>
<dbReference type="CDD" id="cd16936">
    <property type="entry name" value="HATPase_RsbW-like"/>
    <property type="match status" value="1"/>
</dbReference>
<feature type="domain" description="Histidine kinase/HSP90-like ATPase" evidence="3">
    <location>
        <begin position="37"/>
        <end position="146"/>
    </location>
</feature>
<keyword evidence="1" id="KW-0418">Kinase</keyword>
<gene>
    <name evidence="4" type="ORF">AB0E65_28265</name>
</gene>
<keyword evidence="1" id="KW-0723">Serine/threonine-protein kinase</keyword>
<keyword evidence="1" id="KW-0808">Transferase</keyword>
<evidence type="ECO:0000313" key="5">
    <source>
        <dbReference type="Proteomes" id="UP001550850"/>
    </source>
</evidence>